<dbReference type="PANTHER" id="PTHR13808:SF1">
    <property type="entry name" value="HISTONE ACETYLTRANSFERASE"/>
    <property type="match status" value="1"/>
</dbReference>
<dbReference type="PANTHER" id="PTHR13808">
    <property type="entry name" value="CBP/P300-RELATED"/>
    <property type="match status" value="1"/>
</dbReference>
<dbReference type="InterPro" id="IPR035898">
    <property type="entry name" value="TAZ_dom_sf"/>
</dbReference>
<evidence type="ECO:0000256" key="2">
    <source>
        <dbReference type="ARBA" id="ARBA00013184"/>
    </source>
</evidence>
<evidence type="ECO:0000256" key="9">
    <source>
        <dbReference type="ARBA" id="ARBA00023163"/>
    </source>
</evidence>
<keyword evidence="7" id="KW-0156">Chromatin regulator</keyword>
<keyword evidence="5 12" id="KW-0863">Zinc-finger</keyword>
<keyword evidence="4 12" id="KW-0479">Metal-binding</keyword>
<protein>
    <recommendedName>
        <fullName evidence="2">histone acetyltransferase</fullName>
        <ecNumber evidence="2">2.3.1.48</ecNumber>
    </recommendedName>
</protein>
<evidence type="ECO:0000256" key="7">
    <source>
        <dbReference type="ARBA" id="ARBA00022853"/>
    </source>
</evidence>
<dbReference type="GO" id="GO:0008270">
    <property type="term" value="F:zinc ion binding"/>
    <property type="evidence" value="ECO:0007669"/>
    <property type="project" value="UniProtKB-KW"/>
</dbReference>
<dbReference type="InterPro" id="IPR013178">
    <property type="entry name" value="Histone_AcTrfase_Rtt109/CBP"/>
</dbReference>
<accession>A0A1B6HS59</accession>
<evidence type="ECO:0000256" key="3">
    <source>
        <dbReference type="ARBA" id="ARBA00022679"/>
    </source>
</evidence>
<evidence type="ECO:0000313" key="14">
    <source>
        <dbReference type="EMBL" id="JAS77475.1"/>
    </source>
</evidence>
<dbReference type="SUPFAM" id="SSF57933">
    <property type="entry name" value="TAZ domain"/>
    <property type="match status" value="1"/>
</dbReference>
<evidence type="ECO:0000256" key="11">
    <source>
        <dbReference type="ARBA" id="ARBA00048017"/>
    </source>
</evidence>
<keyword evidence="10" id="KW-0539">Nucleus</keyword>
<dbReference type="PROSITE" id="PS50134">
    <property type="entry name" value="ZF_TAZ"/>
    <property type="match status" value="1"/>
</dbReference>
<reference evidence="14" key="1">
    <citation type="submission" date="2015-11" db="EMBL/GenBank/DDBJ databases">
        <title>De novo transcriptome assembly of four potential Pierce s Disease insect vectors from Arizona vineyards.</title>
        <authorList>
            <person name="Tassone E.E."/>
        </authorList>
    </citation>
    <scope>NUCLEOTIDE SEQUENCE</scope>
</reference>
<dbReference type="GO" id="GO:0045944">
    <property type="term" value="P:positive regulation of transcription by RNA polymerase II"/>
    <property type="evidence" value="ECO:0007669"/>
    <property type="project" value="TreeGrafter"/>
</dbReference>
<evidence type="ECO:0000256" key="4">
    <source>
        <dbReference type="ARBA" id="ARBA00022723"/>
    </source>
</evidence>
<keyword evidence="8" id="KW-0805">Transcription regulation</keyword>
<comment type="catalytic activity">
    <reaction evidence="11">
        <text>L-lysyl-[protein] + acetyl-CoA = N(6)-acetyl-L-lysyl-[protein] + CoA + H(+)</text>
        <dbReference type="Rhea" id="RHEA:45948"/>
        <dbReference type="Rhea" id="RHEA-COMP:9752"/>
        <dbReference type="Rhea" id="RHEA-COMP:10731"/>
        <dbReference type="ChEBI" id="CHEBI:15378"/>
        <dbReference type="ChEBI" id="CHEBI:29969"/>
        <dbReference type="ChEBI" id="CHEBI:57287"/>
        <dbReference type="ChEBI" id="CHEBI:57288"/>
        <dbReference type="ChEBI" id="CHEBI:61930"/>
        <dbReference type="EC" id="2.3.1.48"/>
    </reaction>
</comment>
<evidence type="ECO:0000256" key="8">
    <source>
        <dbReference type="ARBA" id="ARBA00023015"/>
    </source>
</evidence>
<dbReference type="GO" id="GO:0005634">
    <property type="term" value="C:nucleus"/>
    <property type="evidence" value="ECO:0007669"/>
    <property type="project" value="UniProtKB-SubCell"/>
</dbReference>
<dbReference type="AlphaFoldDB" id="A0A1B6HS59"/>
<keyword evidence="6 12" id="KW-0862">Zinc</keyword>
<dbReference type="EMBL" id="GECU01030231">
    <property type="protein sequence ID" value="JAS77475.1"/>
    <property type="molecule type" value="Transcribed_RNA"/>
</dbReference>
<keyword evidence="3" id="KW-0808">Transferase</keyword>
<sequence length="247" mass="28205">MLPSTRLVNKSPNYFQCDLQQNDPAIENLKSGLVKGTSEADVERCIALLQHVGNCRDLTACQEGGACVRTKRVIFHYWVCRVTHEGRHCSICQQLLTLCKLHAQRCQDSKLGCDVLHCPNRKKSLLSSNNPSRDECKELFAKLMKALRSPSSEEEKMRHVKGLCMKHPQVTEGMLRVLQKMRQVRLGRSQVGRNPKHLTRPTPVRQVIRPTLFMPDAVKQLTRSIREMNSSDSLVSWKAKILFTPKY</sequence>
<dbReference type="SMART" id="SM00551">
    <property type="entry name" value="ZnF_TAZ"/>
    <property type="match status" value="1"/>
</dbReference>
<dbReference type="Gene3D" id="1.20.1020.10">
    <property type="entry name" value="TAZ domain"/>
    <property type="match status" value="1"/>
</dbReference>
<evidence type="ECO:0000256" key="6">
    <source>
        <dbReference type="ARBA" id="ARBA00022833"/>
    </source>
</evidence>
<dbReference type="EMBL" id="GECU01008587">
    <property type="protein sequence ID" value="JAS99119.1"/>
    <property type="molecule type" value="Transcribed_RNA"/>
</dbReference>
<evidence type="ECO:0000256" key="5">
    <source>
        <dbReference type="ARBA" id="ARBA00022771"/>
    </source>
</evidence>
<evidence type="ECO:0000256" key="12">
    <source>
        <dbReference type="PROSITE-ProRule" id="PRU00203"/>
    </source>
</evidence>
<dbReference type="GO" id="GO:0004402">
    <property type="term" value="F:histone acetyltransferase activity"/>
    <property type="evidence" value="ECO:0007669"/>
    <property type="project" value="InterPro"/>
</dbReference>
<evidence type="ECO:0000313" key="15">
    <source>
        <dbReference type="EMBL" id="JAS99119.1"/>
    </source>
</evidence>
<dbReference type="EC" id="2.3.1.48" evidence="2"/>
<dbReference type="InterPro" id="IPR000197">
    <property type="entry name" value="Znf_TAZ"/>
</dbReference>
<evidence type="ECO:0000256" key="1">
    <source>
        <dbReference type="ARBA" id="ARBA00004123"/>
    </source>
</evidence>
<gene>
    <name evidence="14" type="ORF">g.45609</name>
    <name evidence="15" type="ORF">g.45610</name>
</gene>
<name>A0A1B6HS59_9HEMI</name>
<dbReference type="GO" id="GO:0031490">
    <property type="term" value="F:chromatin DNA binding"/>
    <property type="evidence" value="ECO:0007669"/>
    <property type="project" value="TreeGrafter"/>
</dbReference>
<dbReference type="GO" id="GO:0000123">
    <property type="term" value="C:histone acetyltransferase complex"/>
    <property type="evidence" value="ECO:0007669"/>
    <property type="project" value="TreeGrafter"/>
</dbReference>
<feature type="domain" description="TAZ-type" evidence="13">
    <location>
        <begin position="35"/>
        <end position="121"/>
    </location>
</feature>
<feature type="zinc finger region" description="TAZ-type" evidence="12">
    <location>
        <begin position="35"/>
        <end position="121"/>
    </location>
</feature>
<proteinExistence type="predicted"/>
<evidence type="ECO:0000259" key="13">
    <source>
        <dbReference type="PROSITE" id="PS50134"/>
    </source>
</evidence>
<keyword evidence="9" id="KW-0804">Transcription</keyword>
<dbReference type="GO" id="GO:0003713">
    <property type="term" value="F:transcription coactivator activity"/>
    <property type="evidence" value="ECO:0007669"/>
    <property type="project" value="TreeGrafter"/>
</dbReference>
<organism evidence="14">
    <name type="scientific">Homalodisca liturata</name>
    <dbReference type="NCBI Taxonomy" id="320908"/>
    <lineage>
        <taxon>Eukaryota</taxon>
        <taxon>Metazoa</taxon>
        <taxon>Ecdysozoa</taxon>
        <taxon>Arthropoda</taxon>
        <taxon>Hexapoda</taxon>
        <taxon>Insecta</taxon>
        <taxon>Pterygota</taxon>
        <taxon>Neoptera</taxon>
        <taxon>Paraneoptera</taxon>
        <taxon>Hemiptera</taxon>
        <taxon>Auchenorrhyncha</taxon>
        <taxon>Membracoidea</taxon>
        <taxon>Cicadellidae</taxon>
        <taxon>Cicadellinae</taxon>
        <taxon>Proconiini</taxon>
        <taxon>Homalodisca</taxon>
    </lineage>
</organism>
<dbReference type="GO" id="GO:0005667">
    <property type="term" value="C:transcription regulator complex"/>
    <property type="evidence" value="ECO:0007669"/>
    <property type="project" value="TreeGrafter"/>
</dbReference>
<comment type="subcellular location">
    <subcellularLocation>
        <location evidence="1">Nucleus</location>
    </subcellularLocation>
</comment>
<evidence type="ECO:0000256" key="10">
    <source>
        <dbReference type="ARBA" id="ARBA00023242"/>
    </source>
</evidence>